<proteinExistence type="predicted"/>
<dbReference type="RefSeq" id="XP_014480187.1">
    <property type="nucleotide sequence ID" value="XM_014624701.1"/>
</dbReference>
<gene>
    <name evidence="4" type="primary">LOC106747306</name>
</gene>
<feature type="domain" description="G-patch" evidence="2">
    <location>
        <begin position="1"/>
        <end position="47"/>
    </location>
</feature>
<dbReference type="AlphaFoldDB" id="A0A6P3XPR4"/>
<dbReference type="PANTHER" id="PTHR23149:SF9">
    <property type="entry name" value="G PATCH DOMAIN-CONTAINING PROTEIN 4"/>
    <property type="match status" value="1"/>
</dbReference>
<protein>
    <recommendedName>
        <fullName evidence="1">G patch domain-containing protein 4</fullName>
    </recommendedName>
</protein>
<accession>A0A6P3XPR4</accession>
<evidence type="ECO:0000256" key="1">
    <source>
        <dbReference type="ARBA" id="ARBA00040365"/>
    </source>
</evidence>
<dbReference type="Proteomes" id="UP000515204">
    <property type="component" value="Unplaced"/>
</dbReference>
<dbReference type="PROSITE" id="PS50174">
    <property type="entry name" value="G_PATCH"/>
    <property type="match status" value="1"/>
</dbReference>
<dbReference type="InterPro" id="IPR050656">
    <property type="entry name" value="PINX1"/>
</dbReference>
<reference evidence="4" key="1">
    <citation type="submission" date="2025-08" db="UniProtKB">
        <authorList>
            <consortium name="RefSeq"/>
        </authorList>
    </citation>
    <scope>IDENTIFICATION</scope>
</reference>
<dbReference type="KEGG" id="dqu:106747306"/>
<evidence type="ECO:0000259" key="2">
    <source>
        <dbReference type="PROSITE" id="PS50174"/>
    </source>
</evidence>
<sequence>MSDFAKKQMMKHGWVEGKGLGKNEDGITKPIKAMIKSDCAGFGYKEKSERSWEEIYNSAVKNIQVESCEGEISLNVIDDEWSLDYIGIPKLKKKKKKKKLGMQLEYDNFQKSSILYNGCLMQNDSATSEEEEGRKTAQDPVNSSFAKDPYMLTENSILRAITTKSLCTAKLERIALQDQSLDQLLDLTRESCKNNPQPISLPEIYRFASLNLMPTWMACNPLKKEEDKDKTNNNIITFQSPQQIVTVKSKSRAKKYRKKMNNLVDQLSACSIKEIDKESKCDSLRKVKKCNRKKGSFKIKCKPECLQLMKKHNVQSCTTKEDNANVQTRSQHKKEYKPVQPIQIEKDGGTVLSREKFCGIDLLYDLPLAPIEKQSLTLSKRRSSPVSLCRSESSKDGDIDNIPSTDIKNNIKNIVYLKKCLKKQKSRRRRRPRIWEVINNIANKSDTSIDTVAKALTKINLSEDVSTAIKKKPTQTHITPV</sequence>
<dbReference type="GeneID" id="106747306"/>
<dbReference type="GO" id="GO:0003676">
    <property type="term" value="F:nucleic acid binding"/>
    <property type="evidence" value="ECO:0007669"/>
    <property type="project" value="InterPro"/>
</dbReference>
<name>A0A6P3XPR4_DINQU</name>
<organism evidence="3 4">
    <name type="scientific">Dinoponera quadriceps</name>
    <name type="common">South American ant</name>
    <dbReference type="NCBI Taxonomy" id="609295"/>
    <lineage>
        <taxon>Eukaryota</taxon>
        <taxon>Metazoa</taxon>
        <taxon>Ecdysozoa</taxon>
        <taxon>Arthropoda</taxon>
        <taxon>Hexapoda</taxon>
        <taxon>Insecta</taxon>
        <taxon>Pterygota</taxon>
        <taxon>Neoptera</taxon>
        <taxon>Endopterygota</taxon>
        <taxon>Hymenoptera</taxon>
        <taxon>Apocrita</taxon>
        <taxon>Aculeata</taxon>
        <taxon>Formicoidea</taxon>
        <taxon>Formicidae</taxon>
        <taxon>Ponerinae</taxon>
        <taxon>Ponerini</taxon>
        <taxon>Dinoponera</taxon>
    </lineage>
</organism>
<dbReference type="PANTHER" id="PTHR23149">
    <property type="entry name" value="G PATCH DOMAIN CONTAINING PROTEIN"/>
    <property type="match status" value="1"/>
</dbReference>
<dbReference type="OrthoDB" id="10019757at2759"/>
<keyword evidence="3" id="KW-1185">Reference proteome</keyword>
<evidence type="ECO:0000313" key="4">
    <source>
        <dbReference type="RefSeq" id="XP_014480187.1"/>
    </source>
</evidence>
<evidence type="ECO:0000313" key="3">
    <source>
        <dbReference type="Proteomes" id="UP000515204"/>
    </source>
</evidence>
<dbReference type="InterPro" id="IPR000467">
    <property type="entry name" value="G_patch_dom"/>
</dbReference>
<dbReference type="SMART" id="SM00443">
    <property type="entry name" value="G_patch"/>
    <property type="match status" value="1"/>
</dbReference>
<dbReference type="GO" id="GO:0005730">
    <property type="term" value="C:nucleolus"/>
    <property type="evidence" value="ECO:0007669"/>
    <property type="project" value="TreeGrafter"/>
</dbReference>
<dbReference type="Pfam" id="PF01585">
    <property type="entry name" value="G-patch"/>
    <property type="match status" value="1"/>
</dbReference>